<comment type="caution">
    <text evidence="14">The sequence shown here is derived from an EMBL/GenBank/DDBJ whole genome shotgun (WGS) entry which is preliminary data.</text>
</comment>
<reference evidence="14 15" key="1">
    <citation type="submission" date="2019-11" db="EMBL/GenBank/DDBJ databases">
        <title>Whole-genome sequence of a the green, strictly anaerobic photosynthetic bacterium Heliobacillus mobilis DSM 6151.</title>
        <authorList>
            <person name="Kyndt J.A."/>
            <person name="Meyer T.E."/>
        </authorList>
    </citation>
    <scope>NUCLEOTIDE SEQUENCE [LARGE SCALE GENOMIC DNA]</scope>
    <source>
        <strain evidence="14 15">DSM 6151</strain>
    </source>
</reference>
<evidence type="ECO:0000256" key="1">
    <source>
        <dbReference type="ARBA" id="ARBA00008343"/>
    </source>
</evidence>
<dbReference type="Gene3D" id="1.10.340.30">
    <property type="entry name" value="Hypothetical protein, domain 2"/>
    <property type="match status" value="1"/>
</dbReference>
<evidence type="ECO:0000256" key="4">
    <source>
        <dbReference type="ARBA" id="ARBA00022763"/>
    </source>
</evidence>
<evidence type="ECO:0000256" key="7">
    <source>
        <dbReference type="ARBA" id="ARBA00023014"/>
    </source>
</evidence>
<dbReference type="GO" id="GO:0140078">
    <property type="term" value="F:class I DNA-(apurinic or apyrimidinic site) endonuclease activity"/>
    <property type="evidence" value="ECO:0007669"/>
    <property type="project" value="UniProtKB-EC"/>
</dbReference>
<dbReference type="GO" id="GO:0003677">
    <property type="term" value="F:DNA binding"/>
    <property type="evidence" value="ECO:0007669"/>
    <property type="project" value="UniProtKB-UniRule"/>
</dbReference>
<evidence type="ECO:0000256" key="6">
    <source>
        <dbReference type="ARBA" id="ARBA00023004"/>
    </source>
</evidence>
<keyword evidence="8 12" id="KW-0238">DNA-binding</keyword>
<keyword evidence="9 12" id="KW-0234">DNA repair</keyword>
<feature type="binding site" evidence="12">
    <location>
        <position position="172"/>
    </location>
    <ligand>
        <name>[4Fe-4S] cluster</name>
        <dbReference type="ChEBI" id="CHEBI:49883"/>
    </ligand>
</feature>
<dbReference type="PROSITE" id="PS00764">
    <property type="entry name" value="ENDONUCLEASE_III_1"/>
    <property type="match status" value="1"/>
</dbReference>
<keyword evidence="5 12" id="KW-0378">Hydrolase</keyword>
<dbReference type="PANTHER" id="PTHR10359">
    <property type="entry name" value="A/G-SPECIFIC ADENINE GLYCOSYLASE/ENDONUCLEASE III"/>
    <property type="match status" value="1"/>
</dbReference>
<keyword evidence="14" id="KW-0540">Nuclease</keyword>
<evidence type="ECO:0000256" key="2">
    <source>
        <dbReference type="ARBA" id="ARBA00022485"/>
    </source>
</evidence>
<organism evidence="14 15">
    <name type="scientific">Heliobacterium mobile</name>
    <name type="common">Heliobacillus mobilis</name>
    <dbReference type="NCBI Taxonomy" id="28064"/>
    <lineage>
        <taxon>Bacteria</taxon>
        <taxon>Bacillati</taxon>
        <taxon>Bacillota</taxon>
        <taxon>Clostridia</taxon>
        <taxon>Eubacteriales</taxon>
        <taxon>Heliobacteriaceae</taxon>
        <taxon>Heliobacterium</taxon>
    </lineage>
</organism>
<dbReference type="EMBL" id="WNKU01000002">
    <property type="protein sequence ID" value="MTV48105.1"/>
    <property type="molecule type" value="Genomic_DNA"/>
</dbReference>
<dbReference type="Pfam" id="PF10576">
    <property type="entry name" value="EndIII_4Fe-2S"/>
    <property type="match status" value="1"/>
</dbReference>
<feature type="domain" description="HhH-GPD" evidence="13">
    <location>
        <begin position="23"/>
        <end position="170"/>
    </location>
</feature>
<comment type="similarity">
    <text evidence="1 12">Belongs to the Nth/MutY family.</text>
</comment>
<dbReference type="InterPro" id="IPR011257">
    <property type="entry name" value="DNA_glycosylase"/>
</dbReference>
<keyword evidence="4 12" id="KW-0227">DNA damage</keyword>
<dbReference type="Proteomes" id="UP000430670">
    <property type="component" value="Unassembled WGS sequence"/>
</dbReference>
<dbReference type="PIRSF" id="PIRSF001435">
    <property type="entry name" value="Nth"/>
    <property type="match status" value="1"/>
</dbReference>
<sequence>MYPDAKCALIFRNPFELLIATILAAQATDKSVNKITPGLFSRFPTPESMLSLTQEELEQEIKSIGLYKNKARNILATCRLLVEKYGGQVPSVRVDLESLPGVGRKTASVVLAEAFQIPAIAVDTHVFRVSNRLGLAQGKDVVKTEEDLMKNIPMDQWRIAHHWLIIHGRQVCHARKPACGDCALTAYCRHHTGNDYDEEGEAK</sequence>
<dbReference type="InterPro" id="IPR023170">
    <property type="entry name" value="HhH_base_excis_C"/>
</dbReference>
<dbReference type="Gene3D" id="1.10.1670.10">
    <property type="entry name" value="Helix-hairpin-Helix base-excision DNA repair enzymes (C-terminal)"/>
    <property type="match status" value="1"/>
</dbReference>
<dbReference type="InterPro" id="IPR003651">
    <property type="entry name" value="Endonuclease3_FeS-loop_motif"/>
</dbReference>
<dbReference type="GO" id="GO:0051539">
    <property type="term" value="F:4 iron, 4 sulfur cluster binding"/>
    <property type="evidence" value="ECO:0007669"/>
    <property type="project" value="UniProtKB-UniRule"/>
</dbReference>
<feature type="binding site" evidence="12">
    <location>
        <position position="179"/>
    </location>
    <ligand>
        <name>[4Fe-4S] cluster</name>
        <dbReference type="ChEBI" id="CHEBI:49883"/>
    </ligand>
</feature>
<feature type="binding site" evidence="12">
    <location>
        <position position="188"/>
    </location>
    <ligand>
        <name>[4Fe-4S] cluster</name>
        <dbReference type="ChEBI" id="CHEBI:49883"/>
    </ligand>
</feature>
<dbReference type="EC" id="4.2.99.18" evidence="12"/>
<dbReference type="FunFam" id="1.10.340.30:FF:000001">
    <property type="entry name" value="Endonuclease III"/>
    <property type="match status" value="1"/>
</dbReference>
<evidence type="ECO:0000313" key="14">
    <source>
        <dbReference type="EMBL" id="MTV48105.1"/>
    </source>
</evidence>
<evidence type="ECO:0000259" key="13">
    <source>
        <dbReference type="SMART" id="SM00478"/>
    </source>
</evidence>
<name>A0A6I3SH24_HELMO</name>
<dbReference type="SMART" id="SM00478">
    <property type="entry name" value="ENDO3c"/>
    <property type="match status" value="1"/>
</dbReference>
<keyword evidence="3 12" id="KW-0479">Metal-binding</keyword>
<keyword evidence="2 12" id="KW-0004">4Fe-4S</keyword>
<dbReference type="InterPro" id="IPR004035">
    <property type="entry name" value="Endouclease-III_FeS-bd_BS"/>
</dbReference>
<evidence type="ECO:0000256" key="8">
    <source>
        <dbReference type="ARBA" id="ARBA00023125"/>
    </source>
</evidence>
<keyword evidence="11 12" id="KW-0326">Glycosidase</keyword>
<feature type="binding site" evidence="12">
    <location>
        <position position="182"/>
    </location>
    <ligand>
        <name>[4Fe-4S] cluster</name>
        <dbReference type="ChEBI" id="CHEBI:49883"/>
    </ligand>
</feature>
<keyword evidence="6 12" id="KW-0408">Iron</keyword>
<dbReference type="HAMAP" id="MF_00942">
    <property type="entry name" value="Nth"/>
    <property type="match status" value="1"/>
</dbReference>
<dbReference type="Pfam" id="PF00730">
    <property type="entry name" value="HhH-GPD"/>
    <property type="match status" value="1"/>
</dbReference>
<dbReference type="SUPFAM" id="SSF48150">
    <property type="entry name" value="DNA-glycosylase"/>
    <property type="match status" value="1"/>
</dbReference>
<dbReference type="PANTHER" id="PTHR10359:SF18">
    <property type="entry name" value="ENDONUCLEASE III"/>
    <property type="match status" value="1"/>
</dbReference>
<evidence type="ECO:0000256" key="5">
    <source>
        <dbReference type="ARBA" id="ARBA00022801"/>
    </source>
</evidence>
<comment type="function">
    <text evidence="12">DNA repair enzyme that has both DNA N-glycosylase activity and AP-lyase activity. The DNA N-glycosylase activity releases various damaged pyrimidines from DNA by cleaving the N-glycosidic bond, leaving an AP (apurinic/apyrimidinic) site. The AP-lyase activity cleaves the phosphodiester bond 3' to the AP site by a beta-elimination, leaving a 3'-terminal unsaturated sugar and a product with a terminal 5'-phosphate.</text>
</comment>
<dbReference type="InterPro" id="IPR003265">
    <property type="entry name" value="HhH-GPD_domain"/>
</dbReference>
<evidence type="ECO:0000313" key="15">
    <source>
        <dbReference type="Proteomes" id="UP000430670"/>
    </source>
</evidence>
<comment type="cofactor">
    <cofactor evidence="12">
        <name>[4Fe-4S] cluster</name>
        <dbReference type="ChEBI" id="CHEBI:49883"/>
    </cofactor>
    <text evidence="12">Binds 1 [4Fe-4S] cluster.</text>
</comment>
<dbReference type="CDD" id="cd00056">
    <property type="entry name" value="ENDO3c"/>
    <property type="match status" value="1"/>
</dbReference>
<protein>
    <recommendedName>
        <fullName evidence="12">Endonuclease III</fullName>
        <ecNumber evidence="12">4.2.99.18</ecNumber>
    </recommendedName>
    <alternativeName>
        <fullName evidence="12">DNA-(apurinic or apyrimidinic site) lyase</fullName>
    </alternativeName>
</protein>
<dbReference type="InterPro" id="IPR005759">
    <property type="entry name" value="Nth"/>
</dbReference>
<comment type="catalytic activity">
    <reaction evidence="12">
        <text>2'-deoxyribonucleotide-(2'-deoxyribose 5'-phosphate)-2'-deoxyribonucleotide-DNA = a 3'-end 2'-deoxyribonucleotide-(2,3-dehydro-2,3-deoxyribose 5'-phosphate)-DNA + a 5'-end 5'-phospho-2'-deoxyribonucleoside-DNA + H(+)</text>
        <dbReference type="Rhea" id="RHEA:66592"/>
        <dbReference type="Rhea" id="RHEA-COMP:13180"/>
        <dbReference type="Rhea" id="RHEA-COMP:16897"/>
        <dbReference type="Rhea" id="RHEA-COMP:17067"/>
        <dbReference type="ChEBI" id="CHEBI:15378"/>
        <dbReference type="ChEBI" id="CHEBI:136412"/>
        <dbReference type="ChEBI" id="CHEBI:157695"/>
        <dbReference type="ChEBI" id="CHEBI:167181"/>
        <dbReference type="EC" id="4.2.99.18"/>
    </reaction>
</comment>
<keyword evidence="15" id="KW-1185">Reference proteome</keyword>
<dbReference type="AlphaFoldDB" id="A0A6I3SH24"/>
<proteinExistence type="inferred from homology"/>
<evidence type="ECO:0000256" key="10">
    <source>
        <dbReference type="ARBA" id="ARBA00023239"/>
    </source>
</evidence>
<dbReference type="GO" id="GO:0019104">
    <property type="term" value="F:DNA N-glycosylase activity"/>
    <property type="evidence" value="ECO:0007669"/>
    <property type="project" value="UniProtKB-UniRule"/>
</dbReference>
<dbReference type="NCBIfam" id="TIGR01083">
    <property type="entry name" value="nth"/>
    <property type="match status" value="1"/>
</dbReference>
<keyword evidence="14" id="KW-0255">Endonuclease</keyword>
<dbReference type="OrthoDB" id="9800977at2"/>
<dbReference type="FunFam" id="1.10.1670.10:FF:000001">
    <property type="entry name" value="Endonuclease III"/>
    <property type="match status" value="1"/>
</dbReference>
<keyword evidence="7 12" id="KW-0411">Iron-sulfur</keyword>
<evidence type="ECO:0000256" key="11">
    <source>
        <dbReference type="ARBA" id="ARBA00023295"/>
    </source>
</evidence>
<evidence type="ECO:0000256" key="12">
    <source>
        <dbReference type="HAMAP-Rule" id="MF_00942"/>
    </source>
</evidence>
<gene>
    <name evidence="12 14" type="primary">nth</name>
    <name evidence="14" type="ORF">GJ688_03800</name>
</gene>
<dbReference type="GO" id="GO:0046872">
    <property type="term" value="F:metal ion binding"/>
    <property type="evidence" value="ECO:0007669"/>
    <property type="project" value="UniProtKB-KW"/>
</dbReference>
<keyword evidence="10 12" id="KW-0456">Lyase</keyword>
<evidence type="ECO:0000256" key="3">
    <source>
        <dbReference type="ARBA" id="ARBA00022723"/>
    </source>
</evidence>
<accession>A0A6I3SH24</accession>
<dbReference type="GO" id="GO:0006285">
    <property type="term" value="P:base-excision repair, AP site formation"/>
    <property type="evidence" value="ECO:0007669"/>
    <property type="project" value="TreeGrafter"/>
</dbReference>
<evidence type="ECO:0000256" key="9">
    <source>
        <dbReference type="ARBA" id="ARBA00023204"/>
    </source>
</evidence>